<name>A0A7X2V266_9BACI</name>
<dbReference type="InterPro" id="IPR051400">
    <property type="entry name" value="HAD-like_hydrolase"/>
</dbReference>
<organism evidence="5 6">
    <name type="scientific">Metabacillus mangrovi</name>
    <dbReference type="NCBI Taxonomy" id="1491830"/>
    <lineage>
        <taxon>Bacteria</taxon>
        <taxon>Bacillati</taxon>
        <taxon>Bacillota</taxon>
        <taxon>Bacilli</taxon>
        <taxon>Bacillales</taxon>
        <taxon>Bacillaceae</taxon>
        <taxon>Metabacillus</taxon>
    </lineage>
</organism>
<dbReference type="OrthoDB" id="9802350at2"/>
<dbReference type="GO" id="GO:0044281">
    <property type="term" value="P:small molecule metabolic process"/>
    <property type="evidence" value="ECO:0007669"/>
    <property type="project" value="UniProtKB-ARBA"/>
</dbReference>
<dbReference type="NCBIfam" id="TIGR01549">
    <property type="entry name" value="HAD-SF-IA-v1"/>
    <property type="match status" value="1"/>
</dbReference>
<dbReference type="InterPro" id="IPR036412">
    <property type="entry name" value="HAD-like_sf"/>
</dbReference>
<dbReference type="PANTHER" id="PTHR46470">
    <property type="entry name" value="N-ACYLNEURAMINATE-9-PHOSPHATASE"/>
    <property type="match status" value="1"/>
</dbReference>
<keyword evidence="2" id="KW-0479">Metal-binding</keyword>
<dbReference type="InterPro" id="IPR023214">
    <property type="entry name" value="HAD_sf"/>
</dbReference>
<evidence type="ECO:0000313" key="5">
    <source>
        <dbReference type="EMBL" id="MTH51867.1"/>
    </source>
</evidence>
<dbReference type="Proteomes" id="UP000434639">
    <property type="component" value="Unassembled WGS sequence"/>
</dbReference>
<dbReference type="RefSeq" id="WP_155111057.1">
    <property type="nucleotide sequence ID" value="NZ_WMIB01000001.1"/>
</dbReference>
<dbReference type="Gene3D" id="3.40.50.1000">
    <property type="entry name" value="HAD superfamily/HAD-like"/>
    <property type="match status" value="1"/>
</dbReference>
<dbReference type="PANTHER" id="PTHR46470:SF2">
    <property type="entry name" value="GLYCERALDEHYDE 3-PHOSPHATE PHOSPHATASE"/>
    <property type="match status" value="1"/>
</dbReference>
<evidence type="ECO:0000256" key="2">
    <source>
        <dbReference type="ARBA" id="ARBA00022723"/>
    </source>
</evidence>
<comment type="cofactor">
    <cofactor evidence="1">
        <name>Mg(2+)</name>
        <dbReference type="ChEBI" id="CHEBI:18420"/>
    </cofactor>
</comment>
<keyword evidence="3 5" id="KW-0378">Hydrolase</keyword>
<gene>
    <name evidence="5" type="ORF">GKZ89_00500</name>
</gene>
<sequence length="215" mass="24888">MLFDLDDTLVDRDRAVERMFCKVIETCYEDVPVNAEMLQAFKENDQKDYGTNDKTQMFESFFHKYPPAYRLQGGQILEFWNVNFPLCFEEDPEVIQVVEAIRRKGIKTGIITNGSSVRQRAKLKNTRLNPYFETILISEEAGLSKPDSRIFELALYKLNVQPEDTLFIGDNLHWDIEGCQNACMMGVWYNPLNRKAPSDIIPFAEISSLDQLLDL</sequence>
<dbReference type="SFLD" id="SFLDS00003">
    <property type="entry name" value="Haloacid_Dehalogenase"/>
    <property type="match status" value="1"/>
</dbReference>
<accession>A0A7X2V266</accession>
<dbReference type="EMBL" id="WMIB01000001">
    <property type="protein sequence ID" value="MTH51867.1"/>
    <property type="molecule type" value="Genomic_DNA"/>
</dbReference>
<dbReference type="AlphaFoldDB" id="A0A7X2V266"/>
<dbReference type="Gene3D" id="1.10.150.520">
    <property type="match status" value="1"/>
</dbReference>
<proteinExistence type="predicted"/>
<dbReference type="GO" id="GO:0046872">
    <property type="term" value="F:metal ion binding"/>
    <property type="evidence" value="ECO:0007669"/>
    <property type="project" value="UniProtKB-KW"/>
</dbReference>
<dbReference type="SUPFAM" id="SSF56784">
    <property type="entry name" value="HAD-like"/>
    <property type="match status" value="1"/>
</dbReference>
<keyword evidence="4" id="KW-0460">Magnesium</keyword>
<dbReference type="InterPro" id="IPR006439">
    <property type="entry name" value="HAD-SF_hydro_IA"/>
</dbReference>
<reference evidence="5 6" key="1">
    <citation type="journal article" date="2017" name="Int. J. Syst. Evol. Microbiol.">
        <title>Bacillus mangrovi sp. nov., isolated from a sediment sample from a mangrove forest.</title>
        <authorList>
            <person name="Gupta V."/>
            <person name="Singh P.K."/>
            <person name="Korpole S."/>
            <person name="Tanuku N.R.S."/>
            <person name="Pinnaka A.K."/>
        </authorList>
    </citation>
    <scope>NUCLEOTIDE SEQUENCE [LARGE SCALE GENOMIC DNA]</scope>
    <source>
        <strain evidence="5 6">KCTC 33872</strain>
    </source>
</reference>
<evidence type="ECO:0000256" key="3">
    <source>
        <dbReference type="ARBA" id="ARBA00022801"/>
    </source>
</evidence>
<dbReference type="Pfam" id="PF00702">
    <property type="entry name" value="Hydrolase"/>
    <property type="match status" value="1"/>
</dbReference>
<evidence type="ECO:0000256" key="1">
    <source>
        <dbReference type="ARBA" id="ARBA00001946"/>
    </source>
</evidence>
<dbReference type="GO" id="GO:0016791">
    <property type="term" value="F:phosphatase activity"/>
    <property type="evidence" value="ECO:0007669"/>
    <property type="project" value="TreeGrafter"/>
</dbReference>
<protein>
    <submittedName>
        <fullName evidence="5">HAD-IA family hydrolase</fullName>
    </submittedName>
</protein>
<comment type="caution">
    <text evidence="5">The sequence shown here is derived from an EMBL/GenBank/DDBJ whole genome shotgun (WGS) entry which is preliminary data.</text>
</comment>
<evidence type="ECO:0000313" key="6">
    <source>
        <dbReference type="Proteomes" id="UP000434639"/>
    </source>
</evidence>
<dbReference type="NCBIfam" id="TIGR01509">
    <property type="entry name" value="HAD-SF-IA-v3"/>
    <property type="match status" value="1"/>
</dbReference>
<evidence type="ECO:0000256" key="4">
    <source>
        <dbReference type="ARBA" id="ARBA00022842"/>
    </source>
</evidence>
<dbReference type="SFLD" id="SFLDG01129">
    <property type="entry name" value="C1.5:_HAD__Beta-PGM__Phosphata"/>
    <property type="match status" value="1"/>
</dbReference>
<keyword evidence="6" id="KW-1185">Reference proteome</keyword>
<dbReference type="PRINTS" id="PR00413">
    <property type="entry name" value="HADHALOGNASE"/>
</dbReference>